<gene>
    <name evidence="7" type="primary">ycf84</name>
    <name evidence="7" type="ORF">CspTHAL103_079</name>
</gene>
<protein>
    <recommendedName>
        <fullName evidence="8">Permease YjgP/YjgQ family protein</fullName>
    </recommendedName>
</protein>
<geneLocation type="plastid" evidence="7"/>
<dbReference type="PANTHER" id="PTHR33529">
    <property type="entry name" value="SLR0882 PROTEIN-RELATED"/>
    <property type="match status" value="1"/>
</dbReference>
<evidence type="ECO:0000313" key="7">
    <source>
        <dbReference type="EMBL" id="WDB00004.1"/>
    </source>
</evidence>
<feature type="transmembrane region" description="Helical" evidence="6">
    <location>
        <begin position="23"/>
        <end position="48"/>
    </location>
</feature>
<feature type="transmembrane region" description="Helical" evidence="6">
    <location>
        <begin position="103"/>
        <end position="126"/>
    </location>
</feature>
<dbReference type="GO" id="GO:0043190">
    <property type="term" value="C:ATP-binding cassette (ABC) transporter complex"/>
    <property type="evidence" value="ECO:0007669"/>
    <property type="project" value="TreeGrafter"/>
</dbReference>
<feature type="transmembrane region" description="Helical" evidence="6">
    <location>
        <begin position="68"/>
        <end position="91"/>
    </location>
</feature>
<keyword evidence="3 6" id="KW-0812">Transmembrane</keyword>
<evidence type="ECO:0000256" key="3">
    <source>
        <dbReference type="ARBA" id="ARBA00022692"/>
    </source>
</evidence>
<dbReference type="PANTHER" id="PTHR33529:SF6">
    <property type="entry name" value="YJGP_YJGQ FAMILY PERMEASE"/>
    <property type="match status" value="1"/>
</dbReference>
<organism evidence="7">
    <name type="scientific">Cyanidium sp. THAL103</name>
    <dbReference type="NCBI Taxonomy" id="3027999"/>
    <lineage>
        <taxon>Eukaryota</taxon>
        <taxon>Rhodophyta</taxon>
        <taxon>Bangiophyceae</taxon>
        <taxon>Cyanidiales</taxon>
        <taxon>Cyanidiaceae</taxon>
        <taxon>Cyanidium</taxon>
    </lineage>
</organism>
<keyword evidence="4 6" id="KW-1133">Transmembrane helix</keyword>
<comment type="subcellular location">
    <subcellularLocation>
        <location evidence="1">Cell membrane</location>
        <topology evidence="1">Multi-pass membrane protein</topology>
    </subcellularLocation>
</comment>
<reference evidence="7" key="1">
    <citation type="journal article" date="2023" name="J. Phycol.">
        <title>Revised classification of the Cyanidiophyceae based on plastid genome data with descriptions of the Cavernulicolales ord. nov. and Galdieriales ord. nov. (Rhodophyta).</title>
        <authorList>
            <person name="Park S.I."/>
            <person name="Cho C.H."/>
            <person name="Ciniglia C."/>
            <person name="Huang T.Y."/>
            <person name="Liu S.L."/>
            <person name="Bustamante D.E."/>
            <person name="Calderon M.S."/>
            <person name="Mansilla A."/>
            <person name="McDermott T."/>
            <person name="Andersen R.A."/>
            <person name="Yoon H.S."/>
        </authorList>
    </citation>
    <scope>NUCLEOTIDE SEQUENCE</scope>
</reference>
<feature type="transmembrane region" description="Helical" evidence="6">
    <location>
        <begin position="355"/>
        <end position="377"/>
    </location>
</feature>
<dbReference type="GO" id="GO:0015920">
    <property type="term" value="P:lipopolysaccharide transport"/>
    <property type="evidence" value="ECO:0007669"/>
    <property type="project" value="TreeGrafter"/>
</dbReference>
<keyword evidence="2" id="KW-1003">Cell membrane</keyword>
<evidence type="ECO:0000256" key="2">
    <source>
        <dbReference type="ARBA" id="ARBA00022475"/>
    </source>
</evidence>
<name>A0A9Y1I451_9RHOD</name>
<accession>A0A9Y1I451</accession>
<proteinExistence type="predicted"/>
<evidence type="ECO:0000256" key="4">
    <source>
        <dbReference type="ARBA" id="ARBA00022989"/>
    </source>
</evidence>
<dbReference type="EMBL" id="OP616817">
    <property type="protein sequence ID" value="WDB00004.1"/>
    <property type="molecule type" value="Genomic_DNA"/>
</dbReference>
<evidence type="ECO:0000256" key="5">
    <source>
        <dbReference type="ARBA" id="ARBA00023136"/>
    </source>
</evidence>
<evidence type="ECO:0000256" key="6">
    <source>
        <dbReference type="SAM" id="Phobius"/>
    </source>
</evidence>
<dbReference type="AlphaFoldDB" id="A0A9Y1I451"/>
<dbReference type="Pfam" id="PF03739">
    <property type="entry name" value="LptF_LptG"/>
    <property type="match status" value="1"/>
</dbReference>
<feature type="transmembrane region" description="Helical" evidence="6">
    <location>
        <begin position="302"/>
        <end position="323"/>
    </location>
</feature>
<feature type="transmembrane region" description="Helical" evidence="6">
    <location>
        <begin position="330"/>
        <end position="349"/>
    </location>
</feature>
<keyword evidence="5 6" id="KW-0472">Membrane</keyword>
<keyword evidence="7" id="KW-0934">Plastid</keyword>
<evidence type="ECO:0000256" key="1">
    <source>
        <dbReference type="ARBA" id="ARBA00004651"/>
    </source>
</evidence>
<dbReference type="InterPro" id="IPR005495">
    <property type="entry name" value="LptG/LptF_permease"/>
</dbReference>
<evidence type="ECO:0008006" key="8">
    <source>
        <dbReference type="Google" id="ProtNLM"/>
    </source>
</evidence>
<sequence>MIFKKIVYYLNFRILDIYIFKKLFIPFISILMLFLGLALSLGTVLEILREMINGLPLNIALQLFFLKIPVYISFLLPVSCLFAGFIGYLLLNSTKQLLGIHNFGFNLARCLKPSFFFSICVAYFSWQTNEFIVPFSNYTSELLYENILNNFTEKQRFLFKNYEFLESINNKVDRKIIHLYNYQDRKIHNLFMIDFIDQDLYKMSIAKSVSFNSKNMYWVAKELVVYTKPLNLVNNIPSLKMTACFSNCKITDSLLINEILLEKHFQPSWMNINSLKSYKNLINSSIQNHSSLKINFRIYQKYNLPITCVLMHLIGSLIGSLRYVYIESNLIFILLSMFGYYIILFVSEILSMDGWISPILGAFIPNILMFIIIISLIKRLN</sequence>